<dbReference type="EMBL" id="REGN01000641">
    <property type="protein sequence ID" value="RNA40462.1"/>
    <property type="molecule type" value="Genomic_DNA"/>
</dbReference>
<protein>
    <submittedName>
        <fullName evidence="2">Uncharacterized protein</fullName>
    </submittedName>
</protein>
<gene>
    <name evidence="2" type="ORF">BpHYR1_021743</name>
</gene>
<dbReference type="Proteomes" id="UP000276133">
    <property type="component" value="Unassembled WGS sequence"/>
</dbReference>
<dbReference type="AlphaFoldDB" id="A0A3M7SXK5"/>
<feature type="transmembrane region" description="Helical" evidence="1">
    <location>
        <begin position="46"/>
        <end position="68"/>
    </location>
</feature>
<proteinExistence type="predicted"/>
<comment type="caution">
    <text evidence="2">The sequence shown here is derived from an EMBL/GenBank/DDBJ whole genome shotgun (WGS) entry which is preliminary data.</text>
</comment>
<reference evidence="2 3" key="1">
    <citation type="journal article" date="2018" name="Sci. Rep.">
        <title>Genomic signatures of local adaptation to the degree of environmental predictability in rotifers.</title>
        <authorList>
            <person name="Franch-Gras L."/>
            <person name="Hahn C."/>
            <person name="Garcia-Roger E.M."/>
            <person name="Carmona M.J."/>
            <person name="Serra M."/>
            <person name="Gomez A."/>
        </authorList>
    </citation>
    <scope>NUCLEOTIDE SEQUENCE [LARGE SCALE GENOMIC DNA]</scope>
    <source>
        <strain evidence="2">HYR1</strain>
    </source>
</reference>
<keyword evidence="1" id="KW-0812">Transmembrane</keyword>
<evidence type="ECO:0000313" key="2">
    <source>
        <dbReference type="EMBL" id="RNA40462.1"/>
    </source>
</evidence>
<sequence length="73" mass="8306">MLSVLVFIILNNSICAKIDYQLVRLLGMLKSPGVKIVINLEFKLTFSIWIFVLPGLSAFFIEFNLILFDLDLA</sequence>
<evidence type="ECO:0000313" key="3">
    <source>
        <dbReference type="Proteomes" id="UP000276133"/>
    </source>
</evidence>
<accession>A0A3M7SXK5</accession>
<name>A0A3M7SXK5_BRAPC</name>
<keyword evidence="3" id="KW-1185">Reference proteome</keyword>
<keyword evidence="1" id="KW-1133">Transmembrane helix</keyword>
<evidence type="ECO:0000256" key="1">
    <source>
        <dbReference type="SAM" id="Phobius"/>
    </source>
</evidence>
<keyword evidence="1" id="KW-0472">Membrane</keyword>
<organism evidence="2 3">
    <name type="scientific">Brachionus plicatilis</name>
    <name type="common">Marine rotifer</name>
    <name type="synonym">Brachionus muelleri</name>
    <dbReference type="NCBI Taxonomy" id="10195"/>
    <lineage>
        <taxon>Eukaryota</taxon>
        <taxon>Metazoa</taxon>
        <taxon>Spiralia</taxon>
        <taxon>Gnathifera</taxon>
        <taxon>Rotifera</taxon>
        <taxon>Eurotatoria</taxon>
        <taxon>Monogononta</taxon>
        <taxon>Pseudotrocha</taxon>
        <taxon>Ploima</taxon>
        <taxon>Brachionidae</taxon>
        <taxon>Brachionus</taxon>
    </lineage>
</organism>